<dbReference type="SMART" id="SM00343">
    <property type="entry name" value="ZnF_C2HC"/>
    <property type="match status" value="1"/>
</dbReference>
<protein>
    <recommendedName>
        <fullName evidence="3">CCHC-type domain-containing protein</fullName>
    </recommendedName>
</protein>
<dbReference type="SUPFAM" id="SSF57756">
    <property type="entry name" value="Retrovirus zinc finger-like domains"/>
    <property type="match status" value="1"/>
</dbReference>
<dbReference type="InterPro" id="IPR036875">
    <property type="entry name" value="Znf_CCHC_sf"/>
</dbReference>
<dbReference type="Pfam" id="PF07727">
    <property type="entry name" value="RVT_2"/>
    <property type="match status" value="1"/>
</dbReference>
<dbReference type="GO" id="GO:0003676">
    <property type="term" value="F:nucleic acid binding"/>
    <property type="evidence" value="ECO:0007669"/>
    <property type="project" value="InterPro"/>
</dbReference>
<keyword evidence="1" id="KW-0862">Zinc</keyword>
<feature type="region of interest" description="Disordered" evidence="2">
    <location>
        <begin position="226"/>
        <end position="251"/>
    </location>
</feature>
<accession>A0A2N9FRL0</accession>
<dbReference type="Pfam" id="PF25597">
    <property type="entry name" value="SH3_retrovirus"/>
    <property type="match status" value="1"/>
</dbReference>
<feature type="compositionally biased region" description="Basic and acidic residues" evidence="2">
    <location>
        <begin position="514"/>
        <end position="540"/>
    </location>
</feature>
<dbReference type="Gene3D" id="4.10.60.10">
    <property type="entry name" value="Zinc finger, CCHC-type"/>
    <property type="match status" value="1"/>
</dbReference>
<dbReference type="SUPFAM" id="SSF56672">
    <property type="entry name" value="DNA/RNA polymerases"/>
    <property type="match status" value="1"/>
</dbReference>
<dbReference type="PANTHER" id="PTHR11439">
    <property type="entry name" value="GAG-POL-RELATED RETROTRANSPOSON"/>
    <property type="match status" value="1"/>
</dbReference>
<dbReference type="AlphaFoldDB" id="A0A2N9FRL0"/>
<reference evidence="4" key="1">
    <citation type="submission" date="2018-02" db="EMBL/GenBank/DDBJ databases">
        <authorList>
            <person name="Cohen D.B."/>
            <person name="Kent A.D."/>
        </authorList>
    </citation>
    <scope>NUCLEOTIDE SEQUENCE</scope>
</reference>
<gene>
    <name evidence="4" type="ORF">FSB_LOCUS17602</name>
</gene>
<dbReference type="PROSITE" id="PS50158">
    <property type="entry name" value="ZF_CCHC"/>
    <property type="match status" value="1"/>
</dbReference>
<dbReference type="EMBL" id="OIVN01001090">
    <property type="protein sequence ID" value="SPC89720.1"/>
    <property type="molecule type" value="Genomic_DNA"/>
</dbReference>
<dbReference type="GO" id="GO:0008270">
    <property type="term" value="F:zinc ion binding"/>
    <property type="evidence" value="ECO:0007669"/>
    <property type="project" value="UniProtKB-KW"/>
</dbReference>
<evidence type="ECO:0000256" key="1">
    <source>
        <dbReference type="PROSITE-ProRule" id="PRU00047"/>
    </source>
</evidence>
<dbReference type="InterPro" id="IPR001878">
    <property type="entry name" value="Znf_CCHC"/>
</dbReference>
<feature type="domain" description="CCHC-type" evidence="3">
    <location>
        <begin position="293"/>
        <end position="308"/>
    </location>
</feature>
<dbReference type="InterPro" id="IPR043502">
    <property type="entry name" value="DNA/RNA_pol_sf"/>
</dbReference>
<dbReference type="GO" id="GO:0004190">
    <property type="term" value="F:aspartic-type endopeptidase activity"/>
    <property type="evidence" value="ECO:0007669"/>
    <property type="project" value="UniProtKB-KW"/>
</dbReference>
<dbReference type="InterPro" id="IPR013103">
    <property type="entry name" value="RVT_2"/>
</dbReference>
<proteinExistence type="predicted"/>
<evidence type="ECO:0000259" key="3">
    <source>
        <dbReference type="PROSITE" id="PS50158"/>
    </source>
</evidence>
<keyword evidence="1" id="KW-0863">Zinc-finger</keyword>
<organism evidence="4">
    <name type="scientific">Fagus sylvatica</name>
    <name type="common">Beechnut</name>
    <dbReference type="NCBI Taxonomy" id="28930"/>
    <lineage>
        <taxon>Eukaryota</taxon>
        <taxon>Viridiplantae</taxon>
        <taxon>Streptophyta</taxon>
        <taxon>Embryophyta</taxon>
        <taxon>Tracheophyta</taxon>
        <taxon>Spermatophyta</taxon>
        <taxon>Magnoliopsida</taxon>
        <taxon>eudicotyledons</taxon>
        <taxon>Gunneridae</taxon>
        <taxon>Pentapetalae</taxon>
        <taxon>rosids</taxon>
        <taxon>fabids</taxon>
        <taxon>Fagales</taxon>
        <taxon>Fagaceae</taxon>
        <taxon>Fagus</taxon>
    </lineage>
</organism>
<name>A0A2N9FRL0_FAGSY</name>
<sequence>MANTPRPQMLEGQSTHRPPLFIGSDYGYWKNRMIMYIKGQDYHVWRIIANGPHIPTKTVEGATLAKLESEWNEADVRLIELNCKAMSTLYCALDPIEYNRVSGCDSAKEIWDKLEVTYEGTNQVKESKMNILVHEYELFVMKKDENISEMSTRFTNIVNSLKALGKIYTNQENVRKILRSLPKRWEAKMTAISEARDLKVLTLEELFGSLMTYELEMNSKVEEEEVKPKKNFALKSSHHDHDNSEEERDEEEEIALMTRNFKKFLKKKKGFGRRFPKKGENKGESSKTETPTCYKCKKQGHYKNECPQVNKEKMKYKKKALKVTWDDSDESDSDNNSSDNEVANLCLLGYINESNISEDEHASFCPLAFNDDESATEDLCLMAHGDEVCLISKSTKKKWFLDSGCSRHMTGDKNKFTSLTLKDGGNVKFGDNSKGKIIGIDNLGKFDAKSDEGIFLGYSTNSKAYRVFNKRTMVVDESMHVVFDETNPFHIKNNCDDEPISLENKASSSNQVDLSEKVKDQVDEPKDEEKALPPTKNEELPKSWNVVHSHPKELIIGEVERGVSTRSKLKNICNNMAFLSQIEPKNINEAIEDESWILAMQEELNQFERNKVWTLAPRPKDHSVIGTKWVFRNKKDEEGIIVRNKARLVAQGYNQEEGIDYGETYAPVARLEAIRMLLAFACFKNFKLFQMDVKSAFLNGFIAEEVYVEQPPGFENHEFPNHVFKLSKALYGLKQAPRAWYERLSGFLIEKGFTRGKLDTTLFLMFDGKDMLIVQIYVDDIIFGSTNENLCKEFSKTMQDEFEMSMMGELKFFLGLQIKQTEDGIFLNQSKYVIDLLKRFGLTNAKAYGTPMSPSTKLDKDEKGKPVDVKLYRGMIGSLLYLTASRPDIMFSVCLCARFQSCPKESHLIAVKRIFRYLLGTIDLGLWYPKSNSFDLISYTDADFAGCKIDRKSTSGTCHFLGHSLVSWFSKKQNSVALSTAEAEYVAAGSCCAQSLYIKQQLEDFKILFDHIPIRCDNTSAISLSKNPIQHSRTKHIEIRYHFIRDHVQKGDIELEFVSTDSQWADILTKPLIEERFCTIRREIGMARYVDIK</sequence>
<dbReference type="PANTHER" id="PTHR11439:SF442">
    <property type="entry name" value="CYSTEINE-RICH RLK (RECEPTOR-LIKE PROTEIN KINASE) 8"/>
    <property type="match status" value="1"/>
</dbReference>
<dbReference type="InterPro" id="IPR057670">
    <property type="entry name" value="SH3_retrovirus"/>
</dbReference>
<evidence type="ECO:0000256" key="2">
    <source>
        <dbReference type="SAM" id="MobiDB-lite"/>
    </source>
</evidence>
<evidence type="ECO:0000313" key="4">
    <source>
        <dbReference type="EMBL" id="SPC89720.1"/>
    </source>
</evidence>
<dbReference type="Pfam" id="PF14223">
    <property type="entry name" value="Retrotran_gag_2"/>
    <property type="match status" value="1"/>
</dbReference>
<dbReference type="Pfam" id="PF00098">
    <property type="entry name" value="zf-CCHC"/>
    <property type="match status" value="1"/>
</dbReference>
<feature type="region of interest" description="Disordered" evidence="2">
    <location>
        <begin position="502"/>
        <end position="540"/>
    </location>
</feature>
<keyword evidence="1" id="KW-0479">Metal-binding</keyword>
<feature type="compositionally biased region" description="Polar residues" evidence="2">
    <location>
        <begin position="504"/>
        <end position="513"/>
    </location>
</feature>
<dbReference type="CDD" id="cd09272">
    <property type="entry name" value="RNase_HI_RT_Ty1"/>
    <property type="match status" value="1"/>
</dbReference>